<evidence type="ECO:0000313" key="3">
    <source>
        <dbReference type="Proteomes" id="UP001153555"/>
    </source>
</evidence>
<evidence type="ECO:0000313" key="2">
    <source>
        <dbReference type="EMBL" id="CAA0810981.1"/>
    </source>
</evidence>
<proteinExistence type="predicted"/>
<reference evidence="2" key="1">
    <citation type="submission" date="2019-12" db="EMBL/GenBank/DDBJ databases">
        <authorList>
            <person name="Scholes J."/>
        </authorList>
    </citation>
    <scope>NUCLEOTIDE SEQUENCE</scope>
</reference>
<keyword evidence="3" id="KW-1185">Reference proteome</keyword>
<accession>A0A9N7R1W7</accession>
<protein>
    <submittedName>
        <fullName evidence="2">Uncharacterized protein</fullName>
    </submittedName>
</protein>
<dbReference type="AlphaFoldDB" id="A0A9N7R1W7"/>
<dbReference type="OrthoDB" id="922486at2759"/>
<sequence>VSVCSMTFLQNSLEDIALSQRGTPALGHFVTALSKHFVVDQQNPRLDWSKDKSKMRCINDHELKSSDLIKSRTTPQEYTKRKAYTTCFRKLQQLQQSASNPDQAGPSRQPTGGNEHDQMNVDDDHFLPPPSVWTPAPNPQPE</sequence>
<gene>
    <name evidence="2" type="ORF">SHERM_00007</name>
</gene>
<feature type="non-terminal residue" evidence="2">
    <location>
        <position position="1"/>
    </location>
</feature>
<feature type="region of interest" description="Disordered" evidence="1">
    <location>
        <begin position="91"/>
        <end position="142"/>
    </location>
</feature>
<dbReference type="EMBL" id="CACSLK010007779">
    <property type="protein sequence ID" value="CAA0810981.1"/>
    <property type="molecule type" value="Genomic_DNA"/>
</dbReference>
<dbReference type="Proteomes" id="UP001153555">
    <property type="component" value="Unassembled WGS sequence"/>
</dbReference>
<organism evidence="2 3">
    <name type="scientific">Striga hermonthica</name>
    <name type="common">Purple witchweed</name>
    <name type="synonym">Buchnera hermonthica</name>
    <dbReference type="NCBI Taxonomy" id="68872"/>
    <lineage>
        <taxon>Eukaryota</taxon>
        <taxon>Viridiplantae</taxon>
        <taxon>Streptophyta</taxon>
        <taxon>Embryophyta</taxon>
        <taxon>Tracheophyta</taxon>
        <taxon>Spermatophyta</taxon>
        <taxon>Magnoliopsida</taxon>
        <taxon>eudicotyledons</taxon>
        <taxon>Gunneridae</taxon>
        <taxon>Pentapetalae</taxon>
        <taxon>asterids</taxon>
        <taxon>lamiids</taxon>
        <taxon>Lamiales</taxon>
        <taxon>Orobanchaceae</taxon>
        <taxon>Buchnereae</taxon>
        <taxon>Striga</taxon>
    </lineage>
</organism>
<feature type="compositionally biased region" description="Basic and acidic residues" evidence="1">
    <location>
        <begin position="114"/>
        <end position="126"/>
    </location>
</feature>
<evidence type="ECO:0000256" key="1">
    <source>
        <dbReference type="SAM" id="MobiDB-lite"/>
    </source>
</evidence>
<name>A0A9N7R1W7_STRHE</name>
<feature type="compositionally biased region" description="Polar residues" evidence="1">
    <location>
        <begin position="92"/>
        <end position="112"/>
    </location>
</feature>
<feature type="non-terminal residue" evidence="2">
    <location>
        <position position="142"/>
    </location>
</feature>
<comment type="caution">
    <text evidence="2">The sequence shown here is derived from an EMBL/GenBank/DDBJ whole genome shotgun (WGS) entry which is preliminary data.</text>
</comment>
<feature type="compositionally biased region" description="Pro residues" evidence="1">
    <location>
        <begin position="127"/>
        <end position="142"/>
    </location>
</feature>